<evidence type="ECO:0000313" key="9">
    <source>
        <dbReference type="EMBL" id="MEC3861577.1"/>
    </source>
</evidence>
<feature type="domain" description="FAD-dependent oxidoreductase 2 FAD-binding" evidence="5">
    <location>
        <begin position="168"/>
        <end position="215"/>
    </location>
</feature>
<dbReference type="InterPro" id="IPR042204">
    <property type="entry name" value="2Fe-2S-bd_N"/>
</dbReference>
<dbReference type="Pfam" id="PF17806">
    <property type="entry name" value="SO_alpha_A3"/>
    <property type="match status" value="1"/>
</dbReference>
<accession>A0ABU6HGN6</accession>
<dbReference type="InterPro" id="IPR029043">
    <property type="entry name" value="GcvT/YgfZ_C"/>
</dbReference>
<evidence type="ECO:0000259" key="7">
    <source>
        <dbReference type="Pfam" id="PF08669"/>
    </source>
</evidence>
<dbReference type="Pfam" id="PF00890">
    <property type="entry name" value="FAD_binding_2"/>
    <property type="match status" value="1"/>
</dbReference>
<dbReference type="Pfam" id="PF01571">
    <property type="entry name" value="GCV_T"/>
    <property type="match status" value="1"/>
</dbReference>
<dbReference type="PANTHER" id="PTHR43757">
    <property type="entry name" value="AMINOMETHYLTRANSFERASE"/>
    <property type="match status" value="1"/>
</dbReference>
<dbReference type="InterPro" id="IPR013977">
    <property type="entry name" value="GcvT_C"/>
</dbReference>
<protein>
    <submittedName>
        <fullName evidence="9">2Fe-2S iron-sulfur cluster-binding protein</fullName>
    </submittedName>
</protein>
<dbReference type="Proteomes" id="UP001348149">
    <property type="component" value="Unassembled WGS sequence"/>
</dbReference>
<dbReference type="Gene3D" id="1.10.10.1100">
    <property type="entry name" value="BFD-like [2Fe-2S]-binding domain"/>
    <property type="match status" value="1"/>
</dbReference>
<feature type="region of interest" description="Disordered" evidence="4">
    <location>
        <begin position="443"/>
        <end position="466"/>
    </location>
</feature>
<dbReference type="InterPro" id="IPR003953">
    <property type="entry name" value="FAD-dep_OxRdtase_2_FAD-bd"/>
</dbReference>
<feature type="domain" description="Aminomethyltransferase C-terminal" evidence="7">
    <location>
        <begin position="854"/>
        <end position="934"/>
    </location>
</feature>
<dbReference type="PRINTS" id="PR00411">
    <property type="entry name" value="PNDRDTASEI"/>
</dbReference>
<evidence type="ECO:0000256" key="4">
    <source>
        <dbReference type="SAM" id="MobiDB-lite"/>
    </source>
</evidence>
<name>A0ABU6HGN6_9RHOB</name>
<evidence type="ECO:0000313" key="10">
    <source>
        <dbReference type="Proteomes" id="UP001348149"/>
    </source>
</evidence>
<dbReference type="Pfam" id="PF13510">
    <property type="entry name" value="Fer2_4"/>
    <property type="match status" value="1"/>
</dbReference>
<dbReference type="PANTHER" id="PTHR43757:SF2">
    <property type="entry name" value="AMINOMETHYLTRANSFERASE, MITOCHONDRIAL"/>
    <property type="match status" value="1"/>
</dbReference>
<dbReference type="Gene3D" id="3.50.50.60">
    <property type="entry name" value="FAD/NAD(P)-binding domain"/>
    <property type="match status" value="1"/>
</dbReference>
<dbReference type="Gene3D" id="3.30.1360.120">
    <property type="entry name" value="Probable tRNA modification gtpase trme, domain 1"/>
    <property type="match status" value="1"/>
</dbReference>
<dbReference type="SUPFAM" id="SSF101790">
    <property type="entry name" value="Aminomethyltransferase beta-barrel domain"/>
    <property type="match status" value="1"/>
</dbReference>
<keyword evidence="10" id="KW-1185">Reference proteome</keyword>
<evidence type="ECO:0000259" key="6">
    <source>
        <dbReference type="Pfam" id="PF01571"/>
    </source>
</evidence>
<organism evidence="9 10">
    <name type="scientific">Mesobacterium hydrothermale</name>
    <dbReference type="NCBI Taxonomy" id="3111907"/>
    <lineage>
        <taxon>Bacteria</taxon>
        <taxon>Pseudomonadati</taxon>
        <taxon>Pseudomonadota</taxon>
        <taxon>Alphaproteobacteria</taxon>
        <taxon>Rhodobacterales</taxon>
        <taxon>Roseobacteraceae</taxon>
        <taxon>Mesobacterium</taxon>
    </lineage>
</organism>
<gene>
    <name evidence="9" type="ORF">VK792_09800</name>
</gene>
<sequence length="942" mass="100417">MSGWRHPTLGAVDRARPLAFDFDGQALSGFAGDTLASALLAGGPRILGRSFKYHRPRGLWGMGGEEPNAILDVTIDGQTTPNLRATTEGLRDGMALRSVNAAPDAARDRFGIMDIAHRFLPAGFYYKTFMALGWMRWEPMIRRMAGLGRLDGTHHPPAETPSINATCDVLVIGAGPAGLAAARAAATEGRSVWLVDEAVQPGGSLRWRGGDIDGAPWPDFVADTCAAVHSAGGRILTDTVLWGAFDHGLYAAWERRSDRPDRHWRLRAQDVVLAAGAIERPLWFANNDLPGVMSSEAALHYLHLYGGVAGRCIVLACANDAPYATAAALAQAGCQVTLVDARRDTPTAPDGVHLLRGARVDRAHGLREVGAVSVEGQYIDCDTVLVSGGFTPSVHLHCQAGGKLDFDPATDALIPRAGTASIRTAGAANGAFGLTTALAQGHVAGGGSGPAPRATTPDWTLSPMRPVPGTKGRVWIDPQNDVTLKDVRIAAQEGYRSVEHLKRYTTLGMATDQGRSANFAGLAAMAALTGQTIPETGTTTYRPPFTPVPLSVIGGMRRGEAFSPPKRLPLEGQHRAIGAQFREYGGWLRPAHYGSDEASAQQTEARIARQVAGLYDASPLGKIEVLGPDAAALLDFCGYVRMSTLKPGRARYGFMLSETGIVHDDGVVLRLAEDHFVVSASSSHVTSVRLILEEARQDTFNPASVFLHDVTAHWVTMTVSGPAARALIAGAGIDLPDLPHMGVSETTWQGHPMRVARISFTGDASWEMSVPARHGAALFATLDAARQTHGAVWIGLEALMLLRAEKGYILIGKDTDGITMPHDLGWGGPRDKRADEYFGRRSLFTPEARRPDRRQLVGLETTGTPLPTGAHVLAADGPRRSVGFVTSSYHSPTLGRPIALAMIEAGRDRIGQEVTVFHLGETVSARISAACAFDPEGERLNG</sequence>
<evidence type="ECO:0000259" key="5">
    <source>
        <dbReference type="Pfam" id="PF00890"/>
    </source>
</evidence>
<keyword evidence="3" id="KW-0560">Oxidoreductase</keyword>
<dbReference type="Gene3D" id="3.10.20.440">
    <property type="entry name" value="2Fe-2S iron-sulphur cluster binding domain, sarcosine oxidase, alpha subunit, N-terminal domain"/>
    <property type="match status" value="1"/>
</dbReference>
<feature type="domain" description="SoxA A3" evidence="8">
    <location>
        <begin position="471"/>
        <end position="554"/>
    </location>
</feature>
<evidence type="ECO:0000259" key="8">
    <source>
        <dbReference type="Pfam" id="PF17806"/>
    </source>
</evidence>
<feature type="domain" description="GCVT N-terminal" evidence="6">
    <location>
        <begin position="573"/>
        <end position="826"/>
    </location>
</feature>
<dbReference type="InterPro" id="IPR027266">
    <property type="entry name" value="TrmE/GcvT-like"/>
</dbReference>
<dbReference type="SUPFAM" id="SSF51905">
    <property type="entry name" value="FAD/NAD(P)-binding domain"/>
    <property type="match status" value="1"/>
</dbReference>
<dbReference type="InterPro" id="IPR006222">
    <property type="entry name" value="GCVT_N"/>
</dbReference>
<dbReference type="EMBL" id="JAYLLH010000011">
    <property type="protein sequence ID" value="MEC3861577.1"/>
    <property type="molecule type" value="Genomic_DNA"/>
</dbReference>
<dbReference type="Pfam" id="PF08669">
    <property type="entry name" value="GCV_T_C"/>
    <property type="match status" value="1"/>
</dbReference>
<dbReference type="PRINTS" id="PR00368">
    <property type="entry name" value="FADPNR"/>
</dbReference>
<proteinExistence type="inferred from homology"/>
<dbReference type="SUPFAM" id="SSF103025">
    <property type="entry name" value="Folate-binding domain"/>
    <property type="match status" value="1"/>
</dbReference>
<keyword evidence="2" id="KW-0285">Flavoprotein</keyword>
<dbReference type="InterPro" id="IPR041117">
    <property type="entry name" value="SoxA_A3"/>
</dbReference>
<dbReference type="InterPro" id="IPR041854">
    <property type="entry name" value="BFD-like_2Fe2S-bd_dom_sf"/>
</dbReference>
<evidence type="ECO:0000256" key="2">
    <source>
        <dbReference type="ARBA" id="ARBA00022630"/>
    </source>
</evidence>
<comment type="caution">
    <text evidence="9">The sequence shown here is derived from an EMBL/GenBank/DDBJ whole genome shotgun (WGS) entry which is preliminary data.</text>
</comment>
<dbReference type="InterPro" id="IPR036188">
    <property type="entry name" value="FAD/NAD-bd_sf"/>
</dbReference>
<evidence type="ECO:0000256" key="3">
    <source>
        <dbReference type="ARBA" id="ARBA00023002"/>
    </source>
</evidence>
<comment type="similarity">
    <text evidence="1">Belongs to the GcvT family.</text>
</comment>
<dbReference type="RefSeq" id="WP_326297297.1">
    <property type="nucleotide sequence ID" value="NZ_JAYLLH010000011.1"/>
</dbReference>
<evidence type="ECO:0000256" key="1">
    <source>
        <dbReference type="ARBA" id="ARBA00008609"/>
    </source>
</evidence>
<dbReference type="InterPro" id="IPR028896">
    <property type="entry name" value="GcvT/YgfZ/DmdA"/>
</dbReference>
<reference evidence="9 10" key="1">
    <citation type="submission" date="2024-01" db="EMBL/GenBank/DDBJ databases">
        <title>Mesobacterium rodlantinim sp. nov., isolated from shallow sea hydrothermal systems off Kueishantao Island.</title>
        <authorList>
            <person name="Su Z."/>
            <person name="Tang K."/>
        </authorList>
    </citation>
    <scope>NUCLEOTIDE SEQUENCE [LARGE SCALE GENOMIC DNA]</scope>
    <source>
        <strain evidence="9 10">TK19101</strain>
    </source>
</reference>